<organism evidence="2 3">
    <name type="scientific">Serpentinicella alkaliphila</name>
    <dbReference type="NCBI Taxonomy" id="1734049"/>
    <lineage>
        <taxon>Bacteria</taxon>
        <taxon>Bacillati</taxon>
        <taxon>Bacillota</taxon>
        <taxon>Clostridia</taxon>
        <taxon>Peptostreptococcales</taxon>
        <taxon>Natronincolaceae</taxon>
        <taxon>Serpentinicella</taxon>
    </lineage>
</organism>
<evidence type="ECO:0000259" key="1">
    <source>
        <dbReference type="Pfam" id="PF01402"/>
    </source>
</evidence>
<dbReference type="InterPro" id="IPR010985">
    <property type="entry name" value="Ribbon_hlx_hlx"/>
</dbReference>
<dbReference type="Gene3D" id="1.10.1220.10">
    <property type="entry name" value="Met repressor-like"/>
    <property type="match status" value="1"/>
</dbReference>
<feature type="domain" description="Ribbon-helix-helix protein CopG" evidence="1">
    <location>
        <begin position="5"/>
        <end position="44"/>
    </location>
</feature>
<protein>
    <submittedName>
        <fullName evidence="2">CopG family transcriptional regulator/antitoxin EndoAI</fullName>
    </submittedName>
</protein>
<dbReference type="AlphaFoldDB" id="A0A4R2TYM5"/>
<dbReference type="OrthoDB" id="1634058at2"/>
<dbReference type="CDD" id="cd22231">
    <property type="entry name" value="RHH_NikR_HicB-like"/>
    <property type="match status" value="1"/>
</dbReference>
<reference evidence="2 3" key="1">
    <citation type="submission" date="2019-03" db="EMBL/GenBank/DDBJ databases">
        <title>Genomic Encyclopedia of Type Strains, Phase IV (KMG-IV): sequencing the most valuable type-strain genomes for metagenomic binning, comparative biology and taxonomic classification.</title>
        <authorList>
            <person name="Goeker M."/>
        </authorList>
    </citation>
    <scope>NUCLEOTIDE SEQUENCE [LARGE SCALE GENOMIC DNA]</scope>
    <source>
        <strain evidence="2 3">DSM 100013</strain>
    </source>
</reference>
<name>A0A4R2TYM5_9FIRM</name>
<dbReference type="InterPro" id="IPR002145">
    <property type="entry name" value="CopG"/>
</dbReference>
<dbReference type="InterPro" id="IPR013321">
    <property type="entry name" value="Arc_rbn_hlx_hlx"/>
</dbReference>
<evidence type="ECO:0000313" key="3">
    <source>
        <dbReference type="Proteomes" id="UP000295504"/>
    </source>
</evidence>
<dbReference type="SUPFAM" id="SSF47598">
    <property type="entry name" value="Ribbon-helix-helix"/>
    <property type="match status" value="1"/>
</dbReference>
<proteinExistence type="predicted"/>
<dbReference type="Proteomes" id="UP000295504">
    <property type="component" value="Unassembled WGS sequence"/>
</dbReference>
<keyword evidence="3" id="KW-1185">Reference proteome</keyword>
<comment type="caution">
    <text evidence="2">The sequence shown here is derived from an EMBL/GenBank/DDBJ whole genome shotgun (WGS) entry which is preliminary data.</text>
</comment>
<accession>A0A4R2TYM5</accession>
<sequence>MADSKRIIISLPDVLLKEVDFIVSMEKTNRSEFIREAMKLYIREKNKMKLREKMKKGYQEMAAINLTLAETGLSLDVNSLESYEAEIAECE</sequence>
<evidence type="ECO:0000313" key="2">
    <source>
        <dbReference type="EMBL" id="TCQ06625.1"/>
    </source>
</evidence>
<gene>
    <name evidence="2" type="ORF">EDD79_100350</name>
</gene>
<dbReference type="Pfam" id="PF01402">
    <property type="entry name" value="RHH_1"/>
    <property type="match status" value="1"/>
</dbReference>
<dbReference type="GO" id="GO:0006355">
    <property type="term" value="P:regulation of DNA-templated transcription"/>
    <property type="evidence" value="ECO:0007669"/>
    <property type="project" value="InterPro"/>
</dbReference>
<dbReference type="EMBL" id="SLYC01000003">
    <property type="protein sequence ID" value="TCQ06625.1"/>
    <property type="molecule type" value="Genomic_DNA"/>
</dbReference>
<dbReference type="RefSeq" id="WP_132847508.1">
    <property type="nucleotide sequence ID" value="NZ_SLYC01000003.1"/>
</dbReference>